<keyword evidence="8" id="KW-1185">Reference proteome</keyword>
<sequence length="268" mass="31052">MNYECQAGKFNYFNIIIKQLKQLDTGQESTYNVKRYYCKLQDYKDCLIKKAEQVITQGFPEKIIQLNELLATPMSYERTFSDVHQHLNIPVPDPDLVNNNDAGDDYDQPAKRPRTESTLVSGVKITDLPTGSVTCNASLCEIIEIIKPIIHKLVEDLNFLKMWIFFMIPKIEDGNDFEDSIEAIVLDEIETVQTEAVPVFDQISIYFLSHANLVAKVEQYPHIDDYRRAVVELDEKKYLDLLREICELLKKKRDSINETNSCEIILEF</sequence>
<name>A0A1A9Z4D1_GLOPL</name>
<evidence type="ECO:0000259" key="5">
    <source>
        <dbReference type="Pfam" id="PF02251"/>
    </source>
</evidence>
<comment type="similarity">
    <text evidence="1">Belongs to the PA28 family.</text>
</comment>
<dbReference type="InterPro" id="IPR036997">
    <property type="entry name" value="PA28_C_sf"/>
</dbReference>
<dbReference type="InterPro" id="IPR003185">
    <property type="entry name" value="Proteasome_activ_PA28_N"/>
</dbReference>
<evidence type="ECO:0000256" key="3">
    <source>
        <dbReference type="ARBA" id="ARBA00037467"/>
    </source>
</evidence>
<keyword evidence="2" id="KW-0647">Proteasome</keyword>
<dbReference type="VEuPathDB" id="VectorBase:GPAI003506"/>
<dbReference type="Gene3D" id="1.20.5.120">
    <property type="entry name" value="Proteasome activator pa28, N-terminal domain"/>
    <property type="match status" value="1"/>
</dbReference>
<feature type="domain" description="Proteasome activator PA28 C-terminal" evidence="6">
    <location>
        <begin position="133"/>
        <end position="248"/>
    </location>
</feature>
<dbReference type="AlphaFoldDB" id="A0A1A9Z4D1"/>
<evidence type="ECO:0000259" key="6">
    <source>
        <dbReference type="Pfam" id="PF02252"/>
    </source>
</evidence>
<organism evidence="7 8">
    <name type="scientific">Glossina pallidipes</name>
    <name type="common">Tsetse fly</name>
    <dbReference type="NCBI Taxonomy" id="7398"/>
    <lineage>
        <taxon>Eukaryota</taxon>
        <taxon>Metazoa</taxon>
        <taxon>Ecdysozoa</taxon>
        <taxon>Arthropoda</taxon>
        <taxon>Hexapoda</taxon>
        <taxon>Insecta</taxon>
        <taxon>Pterygota</taxon>
        <taxon>Neoptera</taxon>
        <taxon>Endopterygota</taxon>
        <taxon>Diptera</taxon>
        <taxon>Brachycera</taxon>
        <taxon>Muscomorpha</taxon>
        <taxon>Hippoboscoidea</taxon>
        <taxon>Glossinidae</taxon>
        <taxon>Glossina</taxon>
    </lineage>
</organism>
<reference evidence="8" key="1">
    <citation type="submission" date="2014-03" db="EMBL/GenBank/DDBJ databases">
        <authorList>
            <person name="Aksoy S."/>
            <person name="Warren W."/>
            <person name="Wilson R.K."/>
        </authorList>
    </citation>
    <scope>NUCLEOTIDE SEQUENCE [LARGE SCALE GENOMIC DNA]</scope>
    <source>
        <strain evidence="8">IAEA</strain>
    </source>
</reference>
<dbReference type="Pfam" id="PF02252">
    <property type="entry name" value="PA28_C"/>
    <property type="match status" value="1"/>
</dbReference>
<dbReference type="InterPro" id="IPR036252">
    <property type="entry name" value="Proteasome_activ_sf"/>
</dbReference>
<dbReference type="EnsemblMetazoa" id="GPAI003506-RA">
    <property type="protein sequence ID" value="GPAI003506-PA"/>
    <property type="gene ID" value="GPAI003506"/>
</dbReference>
<evidence type="ECO:0008006" key="9">
    <source>
        <dbReference type="Google" id="ProtNLM"/>
    </source>
</evidence>
<feature type="region of interest" description="Disordered" evidence="4">
    <location>
        <begin position="91"/>
        <end position="113"/>
    </location>
</feature>
<dbReference type="Pfam" id="PF02251">
    <property type="entry name" value="PA28_N"/>
    <property type="match status" value="1"/>
</dbReference>
<evidence type="ECO:0000256" key="4">
    <source>
        <dbReference type="SAM" id="MobiDB-lite"/>
    </source>
</evidence>
<dbReference type="GO" id="GO:0005737">
    <property type="term" value="C:cytoplasm"/>
    <property type="evidence" value="ECO:0007669"/>
    <property type="project" value="TreeGrafter"/>
</dbReference>
<reference evidence="7" key="2">
    <citation type="submission" date="2020-05" db="UniProtKB">
        <authorList>
            <consortium name="EnsemblMetazoa"/>
        </authorList>
    </citation>
    <scope>IDENTIFICATION</scope>
    <source>
        <strain evidence="7">IAEA</strain>
    </source>
</reference>
<protein>
    <recommendedName>
        <fullName evidence="9">Proteasome activator PA28 C-terminal domain-containing protein</fullName>
    </recommendedName>
</protein>
<dbReference type="PANTHER" id="PTHR10660:SF2">
    <property type="entry name" value="LD45860P"/>
    <property type="match status" value="1"/>
</dbReference>
<dbReference type="FunFam" id="1.20.120.180:FF:000002">
    <property type="entry name" value="Proteasome activator complex subunit 1"/>
    <property type="match status" value="1"/>
</dbReference>
<dbReference type="Gene3D" id="1.20.120.180">
    <property type="entry name" value="Proteasome activator pa28, C-terminal domain"/>
    <property type="match status" value="1"/>
</dbReference>
<dbReference type="GO" id="GO:2000045">
    <property type="term" value="P:regulation of G1/S transition of mitotic cell cycle"/>
    <property type="evidence" value="ECO:0007669"/>
    <property type="project" value="TreeGrafter"/>
</dbReference>
<dbReference type="GO" id="GO:0061136">
    <property type="term" value="P:regulation of proteasomal protein catabolic process"/>
    <property type="evidence" value="ECO:0007669"/>
    <property type="project" value="TreeGrafter"/>
</dbReference>
<evidence type="ECO:0000256" key="1">
    <source>
        <dbReference type="ARBA" id="ARBA00005883"/>
    </source>
</evidence>
<evidence type="ECO:0000313" key="8">
    <source>
        <dbReference type="Proteomes" id="UP000092445"/>
    </source>
</evidence>
<accession>A0A1A9Z4D1</accession>
<dbReference type="InterPro" id="IPR036996">
    <property type="entry name" value="PA28_N_sf"/>
</dbReference>
<proteinExistence type="inferred from homology"/>
<evidence type="ECO:0000313" key="7">
    <source>
        <dbReference type="EnsemblMetazoa" id="GPAI003506-PA"/>
    </source>
</evidence>
<dbReference type="PANTHER" id="PTHR10660">
    <property type="entry name" value="PROTEASOME REGULATOR PA28"/>
    <property type="match status" value="1"/>
</dbReference>
<dbReference type="InterPro" id="IPR009077">
    <property type="entry name" value="Proteasome_activ_PA28"/>
</dbReference>
<evidence type="ECO:0000256" key="2">
    <source>
        <dbReference type="ARBA" id="ARBA00022942"/>
    </source>
</evidence>
<dbReference type="SUPFAM" id="SSF47216">
    <property type="entry name" value="Proteasome activator"/>
    <property type="match status" value="1"/>
</dbReference>
<feature type="domain" description="Proteasome activator PA28 N-terminal" evidence="5">
    <location>
        <begin position="39"/>
        <end position="94"/>
    </location>
</feature>
<dbReference type="GO" id="GO:0061133">
    <property type="term" value="F:endopeptidase activator activity"/>
    <property type="evidence" value="ECO:0007669"/>
    <property type="project" value="TreeGrafter"/>
</dbReference>
<comment type="function">
    <text evidence="3">Implicated in immunoproteasome assembly and required for efficient antigen processing. The PA28 activator complex enhances the generation of class I binding peptides by altering the cleavage pattern of the proteasome.</text>
</comment>
<dbReference type="GO" id="GO:0005654">
    <property type="term" value="C:nucleoplasm"/>
    <property type="evidence" value="ECO:0007669"/>
    <property type="project" value="TreeGrafter"/>
</dbReference>
<dbReference type="STRING" id="7398.A0A1A9Z4D1"/>
<dbReference type="GO" id="GO:0008537">
    <property type="term" value="C:proteasome activator complex"/>
    <property type="evidence" value="ECO:0007669"/>
    <property type="project" value="InterPro"/>
</dbReference>
<dbReference type="InterPro" id="IPR003186">
    <property type="entry name" value="PA28_C"/>
</dbReference>
<dbReference type="Proteomes" id="UP000092445">
    <property type="component" value="Unassembled WGS sequence"/>
</dbReference>